<dbReference type="Proteomes" id="UP000003751">
    <property type="component" value="Unassembled WGS sequence"/>
</dbReference>
<dbReference type="EMBL" id="FRAN01000001">
    <property type="protein sequence ID" value="SHK25726.1"/>
    <property type="molecule type" value="Genomic_DNA"/>
</dbReference>
<dbReference type="InterPro" id="IPR036188">
    <property type="entry name" value="FAD/NAD-bd_sf"/>
</dbReference>
<feature type="domain" description="FAD dependent oxidoreductase" evidence="3">
    <location>
        <begin position="3"/>
        <end position="341"/>
    </location>
</feature>
<evidence type="ECO:0000313" key="4">
    <source>
        <dbReference type="EMBL" id="EFW90907.1"/>
    </source>
</evidence>
<dbReference type="GO" id="GO:0016491">
    <property type="term" value="F:oxidoreductase activity"/>
    <property type="evidence" value="ECO:0007669"/>
    <property type="project" value="UniProtKB-KW"/>
</dbReference>
<dbReference type="RefSeq" id="WP_007981892.1">
    <property type="nucleotide sequence ID" value="NZ_AEMG01000019.1"/>
</dbReference>
<evidence type="ECO:0000313" key="6">
    <source>
        <dbReference type="Proteomes" id="UP000003751"/>
    </source>
</evidence>
<dbReference type="GO" id="GO:0005737">
    <property type="term" value="C:cytoplasm"/>
    <property type="evidence" value="ECO:0007669"/>
    <property type="project" value="TreeGrafter"/>
</dbReference>
<reference evidence="5" key="3">
    <citation type="submission" date="2016-11" db="EMBL/GenBank/DDBJ databases">
        <authorList>
            <person name="Jaros S."/>
            <person name="Januszkiewicz K."/>
            <person name="Wedrychowicz H."/>
        </authorList>
    </citation>
    <scope>NUCLEOTIDE SEQUENCE [LARGE SCALE GENOMIC DNA]</scope>
    <source>
        <strain evidence="5">DX253</strain>
    </source>
</reference>
<feature type="compositionally biased region" description="Low complexity" evidence="2">
    <location>
        <begin position="260"/>
        <end position="270"/>
    </location>
</feature>
<keyword evidence="1" id="KW-0560">Oxidoreductase</keyword>
<keyword evidence="7" id="KW-1185">Reference proteome</keyword>
<dbReference type="Gene3D" id="3.30.9.10">
    <property type="entry name" value="D-Amino Acid Oxidase, subunit A, domain 2"/>
    <property type="match status" value="1"/>
</dbReference>
<dbReference type="SUPFAM" id="SSF51905">
    <property type="entry name" value="FAD/NAD(P)-binding domain"/>
    <property type="match status" value="1"/>
</dbReference>
<organism evidence="4 6">
    <name type="scientific">Haladaptatus paucihalophilus DX253</name>
    <dbReference type="NCBI Taxonomy" id="797209"/>
    <lineage>
        <taxon>Archaea</taxon>
        <taxon>Methanobacteriati</taxon>
        <taxon>Methanobacteriota</taxon>
        <taxon>Stenosarchaea group</taxon>
        <taxon>Halobacteria</taxon>
        <taxon>Halobacteriales</taxon>
        <taxon>Haladaptataceae</taxon>
        <taxon>Haladaptatus</taxon>
    </lineage>
</organism>
<dbReference type="OrthoDB" id="168391at2157"/>
<reference evidence="4 6" key="1">
    <citation type="journal article" date="2014" name="ISME J.">
        <title>Trehalose/2-sulfotrehalose biosynthesis and glycine-betaine uptake are widely spread mechanisms for osmoadaptation in the Halobacteriales.</title>
        <authorList>
            <person name="Youssef N.H."/>
            <person name="Savage-Ashlock K.N."/>
            <person name="McCully A.L."/>
            <person name="Luedtke B."/>
            <person name="Shaw E.I."/>
            <person name="Hoff W.D."/>
            <person name="Elshahed M.S."/>
        </authorList>
    </citation>
    <scope>NUCLEOTIDE SEQUENCE [LARGE SCALE GENOMIC DNA]</scope>
    <source>
        <strain evidence="4 6">DX253</strain>
    </source>
</reference>
<dbReference type="Proteomes" id="UP000184203">
    <property type="component" value="Unassembled WGS sequence"/>
</dbReference>
<dbReference type="STRING" id="797209.GCA_000376445_02997"/>
<evidence type="ECO:0000256" key="2">
    <source>
        <dbReference type="SAM" id="MobiDB-lite"/>
    </source>
</evidence>
<evidence type="ECO:0000256" key="1">
    <source>
        <dbReference type="ARBA" id="ARBA00023002"/>
    </source>
</evidence>
<dbReference type="Pfam" id="PF01266">
    <property type="entry name" value="DAO"/>
    <property type="match status" value="1"/>
</dbReference>
<name>E7QXA4_HALPU</name>
<protein>
    <submittedName>
        <fullName evidence="4">FAD dependent oxidoreductase</fullName>
    </submittedName>
    <submittedName>
        <fullName evidence="5">Glycine oxidase</fullName>
    </submittedName>
</protein>
<dbReference type="PANTHER" id="PTHR13847">
    <property type="entry name" value="SARCOSINE DEHYDROGENASE-RELATED"/>
    <property type="match status" value="1"/>
</dbReference>
<dbReference type="PATRIC" id="fig|797209.4.peg.3369"/>
<reference evidence="7" key="2">
    <citation type="submission" date="2016-11" db="EMBL/GenBank/DDBJ databases">
        <authorList>
            <person name="Varghese N."/>
            <person name="Submissions S."/>
        </authorList>
    </citation>
    <scope>NUCLEOTIDE SEQUENCE [LARGE SCALE GENOMIC DNA]</scope>
    <source>
        <strain evidence="7">DX253</strain>
    </source>
</reference>
<dbReference type="AlphaFoldDB" id="E7QXA4"/>
<dbReference type="EMBL" id="AEMG01000019">
    <property type="protein sequence ID" value="EFW90907.1"/>
    <property type="molecule type" value="Genomic_DNA"/>
</dbReference>
<dbReference type="Gene3D" id="3.50.50.60">
    <property type="entry name" value="FAD/NAD(P)-binding domain"/>
    <property type="match status" value="1"/>
</dbReference>
<evidence type="ECO:0000259" key="3">
    <source>
        <dbReference type="Pfam" id="PF01266"/>
    </source>
</evidence>
<dbReference type="InterPro" id="IPR006076">
    <property type="entry name" value="FAD-dep_OxRdtase"/>
</dbReference>
<evidence type="ECO:0000313" key="7">
    <source>
        <dbReference type="Proteomes" id="UP000184203"/>
    </source>
</evidence>
<proteinExistence type="predicted"/>
<dbReference type="eggNOG" id="arCOG00755">
    <property type="taxonomic scope" value="Archaea"/>
</dbReference>
<accession>E7QXA4</accession>
<sequence>MNVGIIGGGVIGTSCAYHLSDRGHEVTLFERDEIGSGTTAASMAVFVWQAVPPTEFEHRLRRRAWEEYAAFIDDGDLDYTRTGLRHVAWSESTLETYREYADDLDAAGVDATVRSGDGPYDDDRAVGELYTPEDGYFDPVAVAELYARKARAAGATIRTGTTVTDLDTESGRVTGLELDGDEIAVDAVVNAAGPWAPELGGKDDLPLRRTAGPIVGFETDEDVEIPFSLFENDLYVRDYSNGVYVGHYNTDYRDDEDANPDTTATPDDGGAFEQRARNLLGHLGFDADDLRRDTAWTGYRTVTPDGLPIVGEGTTENYYLAVGMSGLGITRAPVVGQSVADAVGGESSSMLREMSPVRFD</sequence>
<dbReference type="PANTHER" id="PTHR13847:SF289">
    <property type="entry name" value="GLYCINE OXIDASE"/>
    <property type="match status" value="1"/>
</dbReference>
<feature type="region of interest" description="Disordered" evidence="2">
    <location>
        <begin position="251"/>
        <end position="270"/>
    </location>
</feature>
<evidence type="ECO:0000313" key="5">
    <source>
        <dbReference type="EMBL" id="SHK25726.1"/>
    </source>
</evidence>
<gene>
    <name evidence="5" type="ORF">SAMN05444342_1123</name>
    <name evidence="4" type="ORF">ZOD2009_17213</name>
</gene>